<accession>A0ABY5W7C7</accession>
<evidence type="ECO:0000256" key="1">
    <source>
        <dbReference type="SAM" id="MobiDB-lite"/>
    </source>
</evidence>
<dbReference type="RefSeq" id="WP_259864341.1">
    <property type="nucleotide sequence ID" value="NZ_BAAAST010000036.1"/>
</dbReference>
<dbReference type="EMBL" id="CP073720">
    <property type="protein sequence ID" value="UWP85930.1"/>
    <property type="molecule type" value="Genomic_DNA"/>
</dbReference>
<proteinExistence type="predicted"/>
<protein>
    <submittedName>
        <fullName evidence="2">Uncharacterized protein</fullName>
    </submittedName>
</protein>
<gene>
    <name evidence="2" type="ORF">Dfulv_17425</name>
</gene>
<feature type="region of interest" description="Disordered" evidence="1">
    <location>
        <begin position="75"/>
        <end position="111"/>
    </location>
</feature>
<keyword evidence="3" id="KW-1185">Reference proteome</keyword>
<name>A0ABY5W7C7_9ACTN</name>
<evidence type="ECO:0000313" key="2">
    <source>
        <dbReference type="EMBL" id="UWP85930.1"/>
    </source>
</evidence>
<evidence type="ECO:0000313" key="3">
    <source>
        <dbReference type="Proteomes" id="UP001059617"/>
    </source>
</evidence>
<sequence length="179" mass="20633">MTTKTNFLGIPVEGDITRGDQRTAQRPLSELEPLIRAVLADDYIHSFGWIQYTPYFNDGEPCVFRVREPWFRTVDDVKPKTPNNEDDDEDDDSFTIGYGGHPTLGDRDYEWDNPRDWENRRKVYGPYQGTRELSFLACYALSEAIDSGAFEDVLLNAFGDHARVKVRRDGITVDEYSHD</sequence>
<reference evidence="2" key="2">
    <citation type="submission" date="2022-09" db="EMBL/GenBank/DDBJ databases">
        <title>Biosynthetic gene clusters of Dactylosporangioum fulvum.</title>
        <authorList>
            <person name="Caradec T."/>
        </authorList>
    </citation>
    <scope>NUCLEOTIDE SEQUENCE</scope>
    <source>
        <strain evidence="2">NRRL B-16292</strain>
    </source>
</reference>
<organism evidence="2 3">
    <name type="scientific">Dactylosporangium fulvum</name>
    <dbReference type="NCBI Taxonomy" id="53359"/>
    <lineage>
        <taxon>Bacteria</taxon>
        <taxon>Bacillati</taxon>
        <taxon>Actinomycetota</taxon>
        <taxon>Actinomycetes</taxon>
        <taxon>Micromonosporales</taxon>
        <taxon>Micromonosporaceae</taxon>
        <taxon>Dactylosporangium</taxon>
    </lineage>
</organism>
<dbReference type="Proteomes" id="UP001059617">
    <property type="component" value="Chromosome"/>
</dbReference>
<feature type="compositionally biased region" description="Acidic residues" evidence="1">
    <location>
        <begin position="84"/>
        <end position="93"/>
    </location>
</feature>
<reference evidence="2" key="1">
    <citation type="submission" date="2021-04" db="EMBL/GenBank/DDBJ databases">
        <authorList>
            <person name="Hartkoorn R.C."/>
            <person name="Beaudoing E."/>
            <person name="Hot D."/>
        </authorList>
    </citation>
    <scope>NUCLEOTIDE SEQUENCE</scope>
    <source>
        <strain evidence="2">NRRL B-16292</strain>
    </source>
</reference>